<sequence>MRPAVIVVVGAGPRGAGIVERLIANVAELLGGRTLEIHVVDPYSPGSGRIWRQNQSALMWLNVPLQSVTMFTDSSVDCDGAIRPGLSLHSWTARHGGDVHSHDGFVSRLTQGRYLEWFFESVVAQRPTTVTVVVHTTRAVELLDHHGGRQQVRLANGEPDVTADAVILAMGHLDVLPDHQAFGFAEFASRHRLSYIPSGYSADLDLGMVRPAEDVLIRGMGLAFVDLTVLLTEGRGGRYQTTAGGLRYVRSGAEPTIYATSRRGVPHRTKFTYVLDDPAALPRFLDAENYTGSTSWAVDFVHDVWPAVAKEIGWSYYHEFFRAHPKRVRTGWNDFARLYSADPWGSETLSRHIAAAVPNPADRWDLDSVRDPLARAGRASLERLQPYVRSLLRADLTRRTSSGQSAELGAFLGFRSAAHQISELLGNDRLTARSEAAIGARWRRLYEHFCSGPPPLRTRQLLALSEAGVLKFLGSKVSVVADETERVFSATSATMPSALRFTALVDGWIPRFDLRLTTDKLLTRLIAAGEATEFVRSDADGFAYRTGLIQVSGETFEMIDRRGAAHRHRYAIGPFTSTRQFSTFTSPGTNGRSFRQNDRLARGVLRTLEAG</sequence>
<dbReference type="RefSeq" id="WP_131499489.1">
    <property type="nucleotide sequence ID" value="NZ_SJKC01000007.1"/>
</dbReference>
<dbReference type="Proteomes" id="UP000294225">
    <property type="component" value="Unassembled WGS sequence"/>
</dbReference>
<dbReference type="SUPFAM" id="SSF51905">
    <property type="entry name" value="FAD/NAD(P)-binding domain"/>
    <property type="match status" value="1"/>
</dbReference>
<dbReference type="InterPro" id="IPR052189">
    <property type="entry name" value="L-asp_N-monooxygenase_NS-form"/>
</dbReference>
<dbReference type="InterPro" id="IPR038732">
    <property type="entry name" value="HpyO/CreE_NAD-binding"/>
</dbReference>
<reference evidence="2 3" key="1">
    <citation type="submission" date="2019-02" db="EMBL/GenBank/DDBJ databases">
        <title>Kribbella capetownensis sp. nov. and Kribbella speibonae sp. nov., isolated from soil.</title>
        <authorList>
            <person name="Curtis S.M."/>
            <person name="Norton I."/>
            <person name="Everest G.J."/>
            <person name="Meyers P.R."/>
        </authorList>
    </citation>
    <scope>NUCLEOTIDE SEQUENCE [LARGE SCALE GENOMIC DNA]</scope>
    <source>
        <strain evidence="2 3">YM55</strain>
    </source>
</reference>
<comment type="caution">
    <text evidence="2">The sequence shown here is derived from an EMBL/GenBank/DDBJ whole genome shotgun (WGS) entry which is preliminary data.</text>
</comment>
<evidence type="ECO:0000313" key="3">
    <source>
        <dbReference type="Proteomes" id="UP000294225"/>
    </source>
</evidence>
<dbReference type="AlphaFoldDB" id="A0A4R0IHH6"/>
<evidence type="ECO:0000259" key="1">
    <source>
        <dbReference type="Pfam" id="PF13454"/>
    </source>
</evidence>
<organism evidence="2 3">
    <name type="scientific">Kribbella speibonae</name>
    <dbReference type="NCBI Taxonomy" id="1572660"/>
    <lineage>
        <taxon>Bacteria</taxon>
        <taxon>Bacillati</taxon>
        <taxon>Actinomycetota</taxon>
        <taxon>Actinomycetes</taxon>
        <taxon>Propionibacteriales</taxon>
        <taxon>Kribbellaceae</taxon>
        <taxon>Kribbella</taxon>
    </lineage>
</organism>
<dbReference type="InterPro" id="IPR036188">
    <property type="entry name" value="FAD/NAD-bd_sf"/>
</dbReference>
<feature type="domain" description="FAD-dependent urate hydroxylase HpyO/Asp monooxygenase CreE-like FAD/NAD(P)-binding" evidence="1">
    <location>
        <begin position="7"/>
        <end position="172"/>
    </location>
</feature>
<proteinExistence type="predicted"/>
<dbReference type="PANTHER" id="PTHR40254">
    <property type="entry name" value="BLR0577 PROTEIN"/>
    <property type="match status" value="1"/>
</dbReference>
<protein>
    <submittedName>
        <fullName evidence="2">FAD/NAD(P)-binding protein</fullName>
    </submittedName>
</protein>
<name>A0A4R0IHH6_9ACTN</name>
<accession>A0A4R0IHH6</accession>
<dbReference type="Pfam" id="PF13454">
    <property type="entry name" value="NAD_binding_9"/>
    <property type="match status" value="1"/>
</dbReference>
<gene>
    <name evidence="2" type="ORF">E0H92_36740</name>
</gene>
<dbReference type="EMBL" id="SJKC01000007">
    <property type="protein sequence ID" value="TCC30676.1"/>
    <property type="molecule type" value="Genomic_DNA"/>
</dbReference>
<dbReference type="PANTHER" id="PTHR40254:SF1">
    <property type="entry name" value="BLR0577 PROTEIN"/>
    <property type="match status" value="1"/>
</dbReference>
<evidence type="ECO:0000313" key="2">
    <source>
        <dbReference type="EMBL" id="TCC30676.1"/>
    </source>
</evidence>